<feature type="domain" description="CoA carboxyltransferase N-terminal" evidence="9">
    <location>
        <begin position="51"/>
        <end position="317"/>
    </location>
</feature>
<dbReference type="InterPro" id="IPR011762">
    <property type="entry name" value="COA_CT_N"/>
</dbReference>
<dbReference type="InterPro" id="IPR011763">
    <property type="entry name" value="COA_CT_C"/>
</dbReference>
<sequence length="566" mass="61322">MLLSRSATAVLRRTNRCIASLDSIRCASTATSGDSEDQTHETTHHLLASSIISDDPSTTKRHFRSILSETKATSLLGGGIDRIAKQHAKGSLTARERIDLLFDQGSFREVDGLVVHRCEEFGMGKNRVPGDGVVVGHGLINGRRVYCFAQDFTAYGGSLGEAHAKKIGKIMDMALRVGAPVIGLNDSGGARIQEGTDSLAGYADIFQRNVDASGVIPQISVIMGPCAGGAVYSPAMTDFIFMVDTTSYMFVTGPEVVKTVTNETVTKEELGGASVHASGKSGVAHGSYPNDVAALRAMRTLLDYLPSSNDESTMPERPVIDDPHRLVPTLDQLVPDDPNQPYDMKDIIREIVDNETMFEIQPDYAQNIVTAFGRMEGRTVGIVGNNPMTLAGCLDINASEKAARFVRFCDAFNIPILTFVDVPGFLPGTGQEHGGIIRHGAKLLFAFAQATVPKITVISRKAYGGAYDVMASKHLKGDANYAWPGAEIAVMGAKGAVEIIFRGQDVEKNTADYRDRFANPMVAAQRGFIDDVIEPHDTRRIICDDLRLLRSKKMHTIPRKHSNIPL</sequence>
<dbReference type="PANTHER" id="PTHR43842:SF2">
    <property type="entry name" value="PROPIONYL-COA CARBOXYLASE BETA CHAIN, MITOCHONDRIAL"/>
    <property type="match status" value="1"/>
</dbReference>
<evidence type="ECO:0000259" key="9">
    <source>
        <dbReference type="PROSITE" id="PS50980"/>
    </source>
</evidence>
<comment type="pathway">
    <text evidence="1">Metabolic intermediate metabolism; propanoyl-CoA degradation; succinyl-CoA from propanoyl-CoA: step 1/3.</text>
</comment>
<evidence type="ECO:0000256" key="4">
    <source>
        <dbReference type="ARBA" id="ARBA00038567"/>
    </source>
</evidence>
<comment type="subunit">
    <text evidence="4">The holoenzyme is a dodecamer composed of 6 PCCA/alpha subunits and 6 PCCB/beta subunits.</text>
</comment>
<dbReference type="Proteomes" id="UP001530400">
    <property type="component" value="Unassembled WGS sequence"/>
</dbReference>
<dbReference type="FunFam" id="3.90.226.10:FF:000017">
    <property type="entry name" value="Propionyl-CoA carboxylase subunit beta 5"/>
    <property type="match status" value="1"/>
</dbReference>
<dbReference type="InterPro" id="IPR051047">
    <property type="entry name" value="AccD/PCCB"/>
</dbReference>
<comment type="similarity">
    <text evidence="2">Belongs to the AccD/PCCB family.</text>
</comment>
<dbReference type="Gene3D" id="3.90.226.10">
    <property type="entry name" value="2-enoyl-CoA Hydratase, Chain A, domain 1"/>
    <property type="match status" value="2"/>
</dbReference>
<evidence type="ECO:0000256" key="5">
    <source>
        <dbReference type="ARBA" id="ARBA00041138"/>
    </source>
</evidence>
<evidence type="ECO:0000313" key="12">
    <source>
        <dbReference type="Proteomes" id="UP001530400"/>
    </source>
</evidence>
<protein>
    <recommendedName>
        <fullName evidence="5">Propionyl-CoA carboxylase beta chain, mitochondrial</fullName>
        <ecNumber evidence="3">6.4.1.3</ecNumber>
    </recommendedName>
    <alternativeName>
        <fullName evidence="6">Propanoyl-CoA:carbon dioxide ligase subunit beta</fullName>
    </alternativeName>
</protein>
<feature type="domain" description="CoA carboxyltransferase C-terminal" evidence="10">
    <location>
        <begin position="322"/>
        <end position="563"/>
    </location>
</feature>
<dbReference type="SUPFAM" id="SSF52096">
    <property type="entry name" value="ClpP/crotonase"/>
    <property type="match status" value="2"/>
</dbReference>
<evidence type="ECO:0000256" key="6">
    <source>
        <dbReference type="ARBA" id="ARBA00042797"/>
    </source>
</evidence>
<evidence type="ECO:0000256" key="8">
    <source>
        <dbReference type="ARBA" id="ARBA00049495"/>
    </source>
</evidence>
<dbReference type="EC" id="6.4.1.3" evidence="3"/>
<evidence type="ECO:0000259" key="10">
    <source>
        <dbReference type="PROSITE" id="PS50989"/>
    </source>
</evidence>
<dbReference type="GO" id="GO:0004658">
    <property type="term" value="F:propionyl-CoA carboxylase activity"/>
    <property type="evidence" value="ECO:0007669"/>
    <property type="project" value="UniProtKB-EC"/>
</dbReference>
<proteinExistence type="inferred from homology"/>
<evidence type="ECO:0000256" key="2">
    <source>
        <dbReference type="ARBA" id="ARBA00006102"/>
    </source>
</evidence>
<name>A0ABD3NN85_9STRA</name>
<comment type="catalytic activity">
    <reaction evidence="8">
        <text>propanoyl-CoA + hydrogencarbonate + ATP = (S)-methylmalonyl-CoA + ADP + phosphate + H(+)</text>
        <dbReference type="Rhea" id="RHEA:23720"/>
        <dbReference type="ChEBI" id="CHEBI:15378"/>
        <dbReference type="ChEBI" id="CHEBI:17544"/>
        <dbReference type="ChEBI" id="CHEBI:30616"/>
        <dbReference type="ChEBI" id="CHEBI:43474"/>
        <dbReference type="ChEBI" id="CHEBI:57327"/>
        <dbReference type="ChEBI" id="CHEBI:57392"/>
        <dbReference type="ChEBI" id="CHEBI:456216"/>
        <dbReference type="EC" id="6.4.1.3"/>
    </reaction>
    <physiologicalReaction direction="left-to-right" evidence="8">
        <dbReference type="Rhea" id="RHEA:23721"/>
    </physiologicalReaction>
</comment>
<evidence type="ECO:0000256" key="7">
    <source>
        <dbReference type="ARBA" id="ARBA00048208"/>
    </source>
</evidence>
<evidence type="ECO:0000256" key="1">
    <source>
        <dbReference type="ARBA" id="ARBA00005060"/>
    </source>
</evidence>
<accession>A0ABD3NN85</accession>
<dbReference type="PROSITE" id="PS50989">
    <property type="entry name" value="COA_CT_CTER"/>
    <property type="match status" value="1"/>
</dbReference>
<dbReference type="FunFam" id="3.90.226.10:FF:000016">
    <property type="entry name" value="Propionyl-CoA carboxylase, beta subunit"/>
    <property type="match status" value="1"/>
</dbReference>
<comment type="caution">
    <text evidence="11">The sequence shown here is derived from an EMBL/GenBank/DDBJ whole genome shotgun (WGS) entry which is preliminary data.</text>
</comment>
<dbReference type="PROSITE" id="PS50980">
    <property type="entry name" value="COA_CT_NTER"/>
    <property type="match status" value="1"/>
</dbReference>
<gene>
    <name evidence="11" type="ORF">ACHAWO_012253</name>
</gene>
<dbReference type="PANTHER" id="PTHR43842">
    <property type="entry name" value="PROPIONYL-COA CARBOXYLASE BETA CHAIN"/>
    <property type="match status" value="1"/>
</dbReference>
<evidence type="ECO:0000256" key="3">
    <source>
        <dbReference type="ARBA" id="ARBA00013050"/>
    </source>
</evidence>
<organism evidence="11 12">
    <name type="scientific">Cyclotella atomus</name>
    <dbReference type="NCBI Taxonomy" id="382360"/>
    <lineage>
        <taxon>Eukaryota</taxon>
        <taxon>Sar</taxon>
        <taxon>Stramenopiles</taxon>
        <taxon>Ochrophyta</taxon>
        <taxon>Bacillariophyta</taxon>
        <taxon>Coscinodiscophyceae</taxon>
        <taxon>Thalassiosirophycidae</taxon>
        <taxon>Stephanodiscales</taxon>
        <taxon>Stephanodiscaceae</taxon>
        <taxon>Cyclotella</taxon>
    </lineage>
</organism>
<dbReference type="AlphaFoldDB" id="A0ABD3NN85"/>
<dbReference type="Pfam" id="PF01039">
    <property type="entry name" value="Carboxyl_trans"/>
    <property type="match status" value="1"/>
</dbReference>
<dbReference type="InterPro" id="IPR029045">
    <property type="entry name" value="ClpP/crotonase-like_dom_sf"/>
</dbReference>
<reference evidence="11 12" key="1">
    <citation type="submission" date="2024-10" db="EMBL/GenBank/DDBJ databases">
        <title>Updated reference genomes for cyclostephanoid diatoms.</title>
        <authorList>
            <person name="Roberts W.R."/>
            <person name="Alverson A.J."/>
        </authorList>
    </citation>
    <scope>NUCLEOTIDE SEQUENCE [LARGE SCALE GENOMIC DNA]</scope>
    <source>
        <strain evidence="11 12">AJA010-31</strain>
    </source>
</reference>
<dbReference type="InterPro" id="IPR034733">
    <property type="entry name" value="AcCoA_carboxyl_beta"/>
</dbReference>
<dbReference type="EMBL" id="JALLPJ020001090">
    <property type="protein sequence ID" value="KAL3776621.1"/>
    <property type="molecule type" value="Genomic_DNA"/>
</dbReference>
<keyword evidence="12" id="KW-1185">Reference proteome</keyword>
<comment type="catalytic activity">
    <reaction evidence="7">
        <text>butanoyl-CoA + hydrogencarbonate + ATP = (2S)-ethylmalonyl-CoA + ADP + phosphate + H(+)</text>
        <dbReference type="Rhea" id="RHEA:59520"/>
        <dbReference type="ChEBI" id="CHEBI:15378"/>
        <dbReference type="ChEBI" id="CHEBI:17544"/>
        <dbReference type="ChEBI" id="CHEBI:30616"/>
        <dbReference type="ChEBI" id="CHEBI:43474"/>
        <dbReference type="ChEBI" id="CHEBI:57371"/>
        <dbReference type="ChEBI" id="CHEBI:60909"/>
        <dbReference type="ChEBI" id="CHEBI:456216"/>
    </reaction>
    <physiologicalReaction direction="left-to-right" evidence="7">
        <dbReference type="Rhea" id="RHEA:59521"/>
    </physiologicalReaction>
</comment>
<dbReference type="GO" id="GO:0009062">
    <property type="term" value="P:fatty acid catabolic process"/>
    <property type="evidence" value="ECO:0007669"/>
    <property type="project" value="UniProtKB-ARBA"/>
</dbReference>
<evidence type="ECO:0000313" key="11">
    <source>
        <dbReference type="EMBL" id="KAL3776621.1"/>
    </source>
</evidence>